<name>A0A2R6XGR9_MARPO</name>
<dbReference type="Gramene" id="Mp2g08090.1">
    <property type="protein sequence ID" value="Mp2g08090.1.cds1"/>
    <property type="gene ID" value="Mp2g08090"/>
</dbReference>
<sequence>MSLSVLLLPLLGLLAVVEQDRGPLPADRAMVQKIGRIISESIASRIPDADGRASNLVQVDPEERTKNSSAVRDQQDESHSIPGATDIITARVINKMESDPVRLYCNVYEYGRSTVEYRAVFLKRLESTSFQMNLPDDEFADRQLICSFAWRDDKFMWWVLYKNSPHRYDEPLSNWLVNEQGLHYKTKALGFCLVREWENW</sequence>
<feature type="chain" id="PRO_5015334247" description="S-protein homolog" evidence="2">
    <location>
        <begin position="20"/>
        <end position="200"/>
    </location>
</feature>
<evidence type="ECO:0000256" key="2">
    <source>
        <dbReference type="SAM" id="SignalP"/>
    </source>
</evidence>
<keyword evidence="4" id="KW-1185">Reference proteome</keyword>
<feature type="region of interest" description="Disordered" evidence="1">
    <location>
        <begin position="53"/>
        <end position="78"/>
    </location>
</feature>
<dbReference type="EMBL" id="KZ772687">
    <property type="protein sequence ID" value="PTQ45292.1"/>
    <property type="molecule type" value="Genomic_DNA"/>
</dbReference>
<evidence type="ECO:0008006" key="5">
    <source>
        <dbReference type="Google" id="ProtNLM"/>
    </source>
</evidence>
<accession>A0A2R6XGR9</accession>
<feature type="signal peptide" evidence="2">
    <location>
        <begin position="1"/>
        <end position="19"/>
    </location>
</feature>
<evidence type="ECO:0000313" key="4">
    <source>
        <dbReference type="Proteomes" id="UP000244005"/>
    </source>
</evidence>
<evidence type="ECO:0000313" key="3">
    <source>
        <dbReference type="EMBL" id="PTQ45292.1"/>
    </source>
</evidence>
<reference evidence="4" key="1">
    <citation type="journal article" date="2017" name="Cell">
        <title>Insights into land plant evolution garnered from the Marchantia polymorpha genome.</title>
        <authorList>
            <person name="Bowman J.L."/>
            <person name="Kohchi T."/>
            <person name="Yamato K.T."/>
            <person name="Jenkins J."/>
            <person name="Shu S."/>
            <person name="Ishizaki K."/>
            <person name="Yamaoka S."/>
            <person name="Nishihama R."/>
            <person name="Nakamura Y."/>
            <person name="Berger F."/>
            <person name="Adam C."/>
            <person name="Aki S.S."/>
            <person name="Althoff F."/>
            <person name="Araki T."/>
            <person name="Arteaga-Vazquez M.A."/>
            <person name="Balasubrmanian S."/>
            <person name="Barry K."/>
            <person name="Bauer D."/>
            <person name="Boehm C.R."/>
            <person name="Briginshaw L."/>
            <person name="Caballero-Perez J."/>
            <person name="Catarino B."/>
            <person name="Chen F."/>
            <person name="Chiyoda S."/>
            <person name="Chovatia M."/>
            <person name="Davies K.M."/>
            <person name="Delmans M."/>
            <person name="Demura T."/>
            <person name="Dierschke T."/>
            <person name="Dolan L."/>
            <person name="Dorantes-Acosta A.E."/>
            <person name="Eklund D.M."/>
            <person name="Florent S.N."/>
            <person name="Flores-Sandoval E."/>
            <person name="Fujiyama A."/>
            <person name="Fukuzawa H."/>
            <person name="Galik B."/>
            <person name="Grimanelli D."/>
            <person name="Grimwood J."/>
            <person name="Grossniklaus U."/>
            <person name="Hamada T."/>
            <person name="Haseloff J."/>
            <person name="Hetherington A.J."/>
            <person name="Higo A."/>
            <person name="Hirakawa Y."/>
            <person name="Hundley H.N."/>
            <person name="Ikeda Y."/>
            <person name="Inoue K."/>
            <person name="Inoue S.I."/>
            <person name="Ishida S."/>
            <person name="Jia Q."/>
            <person name="Kakita M."/>
            <person name="Kanazawa T."/>
            <person name="Kawai Y."/>
            <person name="Kawashima T."/>
            <person name="Kennedy M."/>
            <person name="Kinose K."/>
            <person name="Kinoshita T."/>
            <person name="Kohara Y."/>
            <person name="Koide E."/>
            <person name="Komatsu K."/>
            <person name="Kopischke S."/>
            <person name="Kubo M."/>
            <person name="Kyozuka J."/>
            <person name="Lagercrantz U."/>
            <person name="Lin S.S."/>
            <person name="Lindquist E."/>
            <person name="Lipzen A.M."/>
            <person name="Lu C.W."/>
            <person name="De Luna E."/>
            <person name="Martienssen R.A."/>
            <person name="Minamino N."/>
            <person name="Mizutani M."/>
            <person name="Mizutani M."/>
            <person name="Mochizuki N."/>
            <person name="Monte I."/>
            <person name="Mosher R."/>
            <person name="Nagasaki H."/>
            <person name="Nakagami H."/>
            <person name="Naramoto S."/>
            <person name="Nishitani K."/>
            <person name="Ohtani M."/>
            <person name="Okamoto T."/>
            <person name="Okumura M."/>
            <person name="Phillips J."/>
            <person name="Pollak B."/>
            <person name="Reinders A."/>
            <person name="Rovekamp M."/>
            <person name="Sano R."/>
            <person name="Sawa S."/>
            <person name="Schmid M.W."/>
            <person name="Shirakawa M."/>
            <person name="Solano R."/>
            <person name="Spunde A."/>
            <person name="Suetsugu N."/>
            <person name="Sugano S."/>
            <person name="Sugiyama A."/>
            <person name="Sun R."/>
            <person name="Suzuki Y."/>
            <person name="Takenaka M."/>
            <person name="Takezawa D."/>
            <person name="Tomogane H."/>
            <person name="Tsuzuki M."/>
            <person name="Ueda T."/>
            <person name="Umeda M."/>
            <person name="Ward J.M."/>
            <person name="Watanabe Y."/>
            <person name="Yazaki K."/>
            <person name="Yokoyama R."/>
            <person name="Yoshitake Y."/>
            <person name="Yotsui I."/>
            <person name="Zachgo S."/>
            <person name="Schmutz J."/>
        </authorList>
    </citation>
    <scope>NUCLEOTIDE SEQUENCE [LARGE SCALE GENOMIC DNA]</scope>
    <source>
        <strain evidence="4">Tak-1</strain>
    </source>
</reference>
<proteinExistence type="predicted"/>
<evidence type="ECO:0000256" key="1">
    <source>
        <dbReference type="SAM" id="MobiDB-lite"/>
    </source>
</evidence>
<keyword evidence="2" id="KW-0732">Signal</keyword>
<organism evidence="3 4">
    <name type="scientific">Marchantia polymorpha</name>
    <name type="common">Common liverwort</name>
    <name type="synonym">Marchantia aquatica</name>
    <dbReference type="NCBI Taxonomy" id="3197"/>
    <lineage>
        <taxon>Eukaryota</taxon>
        <taxon>Viridiplantae</taxon>
        <taxon>Streptophyta</taxon>
        <taxon>Embryophyta</taxon>
        <taxon>Marchantiophyta</taxon>
        <taxon>Marchantiopsida</taxon>
        <taxon>Marchantiidae</taxon>
        <taxon>Marchantiales</taxon>
        <taxon>Marchantiaceae</taxon>
        <taxon>Marchantia</taxon>
    </lineage>
</organism>
<dbReference type="AlphaFoldDB" id="A0A2R6XGR9"/>
<dbReference type="Proteomes" id="UP000244005">
    <property type="component" value="Unassembled WGS sequence"/>
</dbReference>
<gene>
    <name evidence="3" type="ORF">MARPO_0015s0096</name>
</gene>
<protein>
    <recommendedName>
        <fullName evidence="5">S-protein homolog</fullName>
    </recommendedName>
</protein>